<dbReference type="PANTHER" id="PTHR21445">
    <property type="entry name" value="ENDONUCLEASE IV ENDODEOXYRIBONUCLEASE IV"/>
    <property type="match status" value="1"/>
</dbReference>
<dbReference type="SMART" id="SM00518">
    <property type="entry name" value="AP2Ec"/>
    <property type="match status" value="1"/>
</dbReference>
<evidence type="ECO:0000256" key="4">
    <source>
        <dbReference type="ARBA" id="ARBA00022763"/>
    </source>
</evidence>
<evidence type="ECO:0000259" key="9">
    <source>
        <dbReference type="Pfam" id="PF01261"/>
    </source>
</evidence>
<dbReference type="Pfam" id="PF01261">
    <property type="entry name" value="AP_endonuc_2"/>
    <property type="match status" value="1"/>
</dbReference>
<evidence type="ECO:0000256" key="8">
    <source>
        <dbReference type="SAM" id="MobiDB-lite"/>
    </source>
</evidence>
<dbReference type="InterPro" id="IPR036237">
    <property type="entry name" value="Xyl_isomerase-like_sf"/>
</dbReference>
<dbReference type="Gene3D" id="3.20.20.150">
    <property type="entry name" value="Divalent-metal-dependent TIM barrel enzymes"/>
    <property type="match status" value="1"/>
</dbReference>
<dbReference type="InterPro" id="IPR013022">
    <property type="entry name" value="Xyl_isomerase-like_TIM-brl"/>
</dbReference>
<keyword evidence="7" id="KW-0234">DNA repair</keyword>
<keyword evidence="3" id="KW-0479">Metal-binding</keyword>
<name>A0A8H6HJN6_9AGAR</name>
<gene>
    <name evidence="10" type="ORF">DFP72DRAFT_1050026</name>
</gene>
<dbReference type="GO" id="GO:0008081">
    <property type="term" value="F:phosphoric diester hydrolase activity"/>
    <property type="evidence" value="ECO:0007669"/>
    <property type="project" value="TreeGrafter"/>
</dbReference>
<dbReference type="SUPFAM" id="SSF51658">
    <property type="entry name" value="Xylose isomerase-like"/>
    <property type="match status" value="1"/>
</dbReference>
<comment type="cofactor">
    <cofactor evidence="1">
        <name>Zn(2+)</name>
        <dbReference type="ChEBI" id="CHEBI:29105"/>
    </cofactor>
</comment>
<organism evidence="10 11">
    <name type="scientific">Ephemerocybe angulata</name>
    <dbReference type="NCBI Taxonomy" id="980116"/>
    <lineage>
        <taxon>Eukaryota</taxon>
        <taxon>Fungi</taxon>
        <taxon>Dikarya</taxon>
        <taxon>Basidiomycota</taxon>
        <taxon>Agaricomycotina</taxon>
        <taxon>Agaricomycetes</taxon>
        <taxon>Agaricomycetidae</taxon>
        <taxon>Agaricales</taxon>
        <taxon>Agaricineae</taxon>
        <taxon>Psathyrellaceae</taxon>
        <taxon>Ephemerocybe</taxon>
    </lineage>
</organism>
<feature type="compositionally biased region" description="Basic residues" evidence="8">
    <location>
        <begin position="470"/>
        <end position="481"/>
    </location>
</feature>
<feature type="compositionally biased region" description="Acidic residues" evidence="8">
    <location>
        <begin position="485"/>
        <end position="496"/>
    </location>
</feature>
<dbReference type="GO" id="GO:0006284">
    <property type="term" value="P:base-excision repair"/>
    <property type="evidence" value="ECO:0007669"/>
    <property type="project" value="TreeGrafter"/>
</dbReference>
<protein>
    <recommendedName>
        <fullName evidence="9">Xylose isomerase-like TIM barrel domain-containing protein</fullName>
    </recommendedName>
</protein>
<feature type="region of interest" description="Disordered" evidence="8">
    <location>
        <begin position="468"/>
        <end position="496"/>
    </location>
</feature>
<dbReference type="InterPro" id="IPR001719">
    <property type="entry name" value="AP_endonuc_2"/>
</dbReference>
<accession>A0A8H6HJN6</accession>
<dbReference type="PANTHER" id="PTHR21445:SF0">
    <property type="entry name" value="APURINIC-APYRIMIDINIC ENDONUCLEASE"/>
    <property type="match status" value="1"/>
</dbReference>
<evidence type="ECO:0000256" key="3">
    <source>
        <dbReference type="ARBA" id="ARBA00022723"/>
    </source>
</evidence>
<dbReference type="InterPro" id="IPR018246">
    <property type="entry name" value="AP_endonuc_F2_Zn_BS"/>
</dbReference>
<dbReference type="Proteomes" id="UP000521943">
    <property type="component" value="Unassembled WGS sequence"/>
</dbReference>
<dbReference type="EMBL" id="JACGCI010000079">
    <property type="protein sequence ID" value="KAF6747626.1"/>
    <property type="molecule type" value="Genomic_DNA"/>
</dbReference>
<evidence type="ECO:0000313" key="10">
    <source>
        <dbReference type="EMBL" id="KAF6747626.1"/>
    </source>
</evidence>
<evidence type="ECO:0000256" key="2">
    <source>
        <dbReference type="ARBA" id="ARBA00005340"/>
    </source>
</evidence>
<evidence type="ECO:0000256" key="7">
    <source>
        <dbReference type="ARBA" id="ARBA00023204"/>
    </source>
</evidence>
<feature type="domain" description="Xylose isomerase-like TIM barrel" evidence="9">
    <location>
        <begin position="163"/>
        <end position="247"/>
    </location>
</feature>
<dbReference type="GO" id="GO:0008270">
    <property type="term" value="F:zinc ion binding"/>
    <property type="evidence" value="ECO:0007669"/>
    <property type="project" value="InterPro"/>
</dbReference>
<keyword evidence="11" id="KW-1185">Reference proteome</keyword>
<keyword evidence="6" id="KW-0862">Zinc</keyword>
<comment type="caution">
    <text evidence="10">The sequence shown here is derived from an EMBL/GenBank/DDBJ whole genome shotgun (WGS) entry which is preliminary data.</text>
</comment>
<sequence length="496" mass="53716">MYSFGGMSSEVSSVADRPSFSRYVPVPPPFPLIVSKTSPSAALGLRNHASRRAALGTGLDSIGVQSRGLRLMFGHTNDTPVNTTGTIQGGYLLNYRQYSTWVCTSAGILVRGKTEGRGLVGANASDGGVRRVQSKLSTLMALGTLCSRSSSLFCAIAICTATVFKGRMKEYGYDPKHVLPHGNYLINLGNPDQAKRAKSYECFVDDLRRCEALGLKYYNFHPGSTVGNVTPEESTQHIADSLNAACNMSLRGWGPTWDKGFFDPSGCFPVTSTIVRTGSQPMSRGAILGCWMACFLSSFSVEVELELNRVELKCFRTGAGTLACPSLEPVIVVHREAVAGEMYSGVLFFILSSFSLVPAPWKWGTIGLPAFHTILTDERTKDIPLILKTASFERPREVWGVEIAVLNALSQLDRRGEVGEASYGEAGGKDTMEKEMATLGGRVREVVARISKEVEKAKAKKVKVNGVKAKGVKAKGVKRRKAGDDADAEEEEEEDD</sequence>
<dbReference type="AlphaFoldDB" id="A0A8H6HJN6"/>
<comment type="similarity">
    <text evidence="2">Belongs to the AP endonuclease 2 family.</text>
</comment>
<proteinExistence type="inferred from homology"/>
<dbReference type="GO" id="GO:0003677">
    <property type="term" value="F:DNA binding"/>
    <property type="evidence" value="ECO:0007669"/>
    <property type="project" value="InterPro"/>
</dbReference>
<dbReference type="GO" id="GO:0003906">
    <property type="term" value="F:DNA-(apurinic or apyrimidinic site) endonuclease activity"/>
    <property type="evidence" value="ECO:0007669"/>
    <property type="project" value="TreeGrafter"/>
</dbReference>
<keyword evidence="4" id="KW-0227">DNA damage</keyword>
<reference evidence="10 11" key="1">
    <citation type="submission" date="2020-07" db="EMBL/GenBank/DDBJ databases">
        <title>Comparative genomics of pyrophilous fungi reveals a link between fire events and developmental genes.</title>
        <authorList>
            <consortium name="DOE Joint Genome Institute"/>
            <person name="Steindorff A.S."/>
            <person name="Carver A."/>
            <person name="Calhoun S."/>
            <person name="Stillman K."/>
            <person name="Liu H."/>
            <person name="Lipzen A."/>
            <person name="Pangilinan J."/>
            <person name="Labutti K."/>
            <person name="Bruns T.D."/>
            <person name="Grigoriev I.V."/>
        </authorList>
    </citation>
    <scope>NUCLEOTIDE SEQUENCE [LARGE SCALE GENOMIC DNA]</scope>
    <source>
        <strain evidence="10 11">CBS 144469</strain>
    </source>
</reference>
<evidence type="ECO:0000256" key="6">
    <source>
        <dbReference type="ARBA" id="ARBA00022833"/>
    </source>
</evidence>
<keyword evidence="5" id="KW-0378">Hydrolase</keyword>
<evidence type="ECO:0000256" key="1">
    <source>
        <dbReference type="ARBA" id="ARBA00001947"/>
    </source>
</evidence>
<evidence type="ECO:0000256" key="5">
    <source>
        <dbReference type="ARBA" id="ARBA00022801"/>
    </source>
</evidence>
<evidence type="ECO:0000313" key="11">
    <source>
        <dbReference type="Proteomes" id="UP000521943"/>
    </source>
</evidence>
<dbReference type="PROSITE" id="PS00729">
    <property type="entry name" value="AP_NUCLEASE_F2_1"/>
    <property type="match status" value="1"/>
</dbReference>
<dbReference type="OrthoDB" id="7663182at2759"/>